<dbReference type="GO" id="GO:0008812">
    <property type="term" value="F:choline dehydrogenase activity"/>
    <property type="evidence" value="ECO:0007669"/>
    <property type="project" value="UniProtKB-EC"/>
</dbReference>
<evidence type="ECO:0000313" key="11">
    <source>
        <dbReference type="EMBL" id="MFB9839296.1"/>
    </source>
</evidence>
<keyword evidence="12" id="KW-1185">Reference proteome</keyword>
<keyword evidence="4 7" id="KW-0274">FAD</keyword>
<dbReference type="NCBIfam" id="NF002550">
    <property type="entry name" value="PRK02106.1"/>
    <property type="match status" value="1"/>
</dbReference>
<dbReference type="EC" id="1.1.99.1" evidence="6 8"/>
<dbReference type="PIRSF" id="PIRSF000137">
    <property type="entry name" value="Alcohol_oxidase"/>
    <property type="match status" value="1"/>
</dbReference>
<dbReference type="InterPro" id="IPR036188">
    <property type="entry name" value="FAD/NAD-bd_sf"/>
</dbReference>
<dbReference type="InterPro" id="IPR012132">
    <property type="entry name" value="GMC_OxRdtase"/>
</dbReference>
<feature type="domain" description="Glucose-methanol-choline oxidoreductase N-terminal" evidence="10">
    <location>
        <begin position="254"/>
        <end position="268"/>
    </location>
</feature>
<dbReference type="PROSITE" id="PS00623">
    <property type="entry name" value="GMC_OXRED_1"/>
    <property type="match status" value="1"/>
</dbReference>
<dbReference type="Pfam" id="PF00732">
    <property type="entry name" value="GMC_oxred_N"/>
    <property type="match status" value="1"/>
</dbReference>
<comment type="caution">
    <text evidence="11">The sequence shown here is derived from an EMBL/GenBank/DDBJ whole genome shotgun (WGS) entry which is preliminary data.</text>
</comment>
<keyword evidence="5 11" id="KW-0560">Oxidoreductase</keyword>
<dbReference type="NCBIfam" id="TIGR01810">
    <property type="entry name" value="betA"/>
    <property type="match status" value="1"/>
</dbReference>
<evidence type="ECO:0000259" key="9">
    <source>
        <dbReference type="PROSITE" id="PS00623"/>
    </source>
</evidence>
<protein>
    <recommendedName>
        <fullName evidence="6 8">Choline dehydrogenase</fullName>
        <ecNumber evidence="6 8">1.1.99.1</ecNumber>
    </recommendedName>
</protein>
<comment type="pathway">
    <text evidence="8">Amine and polyamine biosynthesis; betaine biosynthesis via choline pathway; betaine aldehyde from choline (cytochrome c reductase route): step 1/1.</text>
</comment>
<evidence type="ECO:0000256" key="5">
    <source>
        <dbReference type="ARBA" id="ARBA00023002"/>
    </source>
</evidence>
<dbReference type="Gene3D" id="3.30.560.10">
    <property type="entry name" value="Glucose Oxidase, domain 3"/>
    <property type="match status" value="1"/>
</dbReference>
<comment type="cofactor">
    <cofactor evidence="1">
        <name>FAD</name>
        <dbReference type="ChEBI" id="CHEBI:57692"/>
    </cofactor>
</comment>
<dbReference type="InterPro" id="IPR011533">
    <property type="entry name" value="BetA"/>
</dbReference>
<dbReference type="RefSeq" id="WP_378212380.1">
    <property type="nucleotide sequence ID" value="NZ_JBHLZP010000681.1"/>
</dbReference>
<dbReference type="Proteomes" id="UP001589627">
    <property type="component" value="Unassembled WGS sequence"/>
</dbReference>
<dbReference type="InterPro" id="IPR007867">
    <property type="entry name" value="GMC_OxRtase_C"/>
</dbReference>
<evidence type="ECO:0000256" key="3">
    <source>
        <dbReference type="ARBA" id="ARBA00022630"/>
    </source>
</evidence>
<evidence type="ECO:0000313" key="12">
    <source>
        <dbReference type="Proteomes" id="UP001589627"/>
    </source>
</evidence>
<gene>
    <name evidence="11" type="primary">betA</name>
    <name evidence="11" type="ORF">ACFFNX_44850</name>
</gene>
<evidence type="ECO:0000256" key="2">
    <source>
        <dbReference type="ARBA" id="ARBA00010790"/>
    </source>
</evidence>
<feature type="domain" description="Glucose-methanol-choline oxidoreductase N-terminal" evidence="9">
    <location>
        <begin position="85"/>
        <end position="108"/>
    </location>
</feature>
<dbReference type="PANTHER" id="PTHR11552">
    <property type="entry name" value="GLUCOSE-METHANOL-CHOLINE GMC OXIDOREDUCTASE"/>
    <property type="match status" value="1"/>
</dbReference>
<sequence>MSRERYDYVIVGGGSAGSALANRLSADAGNTVLVLEAGRPDYRWDVFIHMPAALTFPIGSRFYDWGYESEPEPNMHGRRIHHARGKVLGGSSSINGMIFQHGNPMDYERWAADEGMEAWDFAHCLPYFKRMENCLAGDEEWHGHEGPLVLERGPAAGPLFEAFFAAAEQAGYPRTDDVNGYRQEGFAPFDRNVHRGRRLSAARAYLHPVTNRANLTVRTRAHVTKILFEGDRAVGVRYGRGREAYGGEIILCGGSINTPQLLQLSGVGDAGELGALGVDVVADLPGVGENLQDHLEVYVQYACKRPVSVQPALAKWRRPLIGAQWLFLRSGPGATNHFEGGGFVRSNDEVAYPNLMFHFLPVAIRYDGSVPAGGHGYQVHVGPMYADTRGSVKIRSTDPRDHPALRFNYLSTKNDRREWVEAIQVARDILNQPALDEFNGGEISPGPGVRSDEEILDWVARDAETALHPSCTARMGTHPMSVVDPGSMRVHGLNGLRVVDASVMPYITNGNIYAPVMMVAEKAADLILGNPPLEPDDAEFYRAARG</sequence>
<evidence type="ECO:0000256" key="4">
    <source>
        <dbReference type="ARBA" id="ARBA00022827"/>
    </source>
</evidence>
<keyword evidence="3 7" id="KW-0285">Flavoprotein</keyword>
<dbReference type="PANTHER" id="PTHR11552:SF147">
    <property type="entry name" value="CHOLINE DEHYDROGENASE, MITOCHONDRIAL"/>
    <property type="match status" value="1"/>
</dbReference>
<comment type="catalytic activity">
    <reaction evidence="8">
        <text>choline + A = betaine aldehyde + AH2</text>
        <dbReference type="Rhea" id="RHEA:17433"/>
        <dbReference type="ChEBI" id="CHEBI:13193"/>
        <dbReference type="ChEBI" id="CHEBI:15354"/>
        <dbReference type="ChEBI" id="CHEBI:15710"/>
        <dbReference type="ChEBI" id="CHEBI:17499"/>
        <dbReference type="EC" id="1.1.99.1"/>
    </reaction>
</comment>
<dbReference type="EMBL" id="JBHLZP010000681">
    <property type="protein sequence ID" value="MFB9839296.1"/>
    <property type="molecule type" value="Genomic_DNA"/>
</dbReference>
<evidence type="ECO:0000256" key="8">
    <source>
        <dbReference type="RuleBase" id="RU003969"/>
    </source>
</evidence>
<accession>A0ABV5YXQ0</accession>
<evidence type="ECO:0000256" key="1">
    <source>
        <dbReference type="ARBA" id="ARBA00001974"/>
    </source>
</evidence>
<evidence type="ECO:0000259" key="10">
    <source>
        <dbReference type="PROSITE" id="PS00624"/>
    </source>
</evidence>
<evidence type="ECO:0000256" key="7">
    <source>
        <dbReference type="RuleBase" id="RU003968"/>
    </source>
</evidence>
<name>A0ABV5YXQ0_9ACTN</name>
<proteinExistence type="inferred from homology"/>
<dbReference type="InterPro" id="IPR000172">
    <property type="entry name" value="GMC_OxRdtase_N"/>
</dbReference>
<dbReference type="SUPFAM" id="SSF51905">
    <property type="entry name" value="FAD/NAD(P)-binding domain"/>
    <property type="match status" value="1"/>
</dbReference>
<dbReference type="PROSITE" id="PS00624">
    <property type="entry name" value="GMC_OXRED_2"/>
    <property type="match status" value="1"/>
</dbReference>
<evidence type="ECO:0000256" key="6">
    <source>
        <dbReference type="NCBIfam" id="TIGR01810"/>
    </source>
</evidence>
<organism evidence="11 12">
    <name type="scientific">Actinoallomurus acaciae</name>
    <dbReference type="NCBI Taxonomy" id="502577"/>
    <lineage>
        <taxon>Bacteria</taxon>
        <taxon>Bacillati</taxon>
        <taxon>Actinomycetota</taxon>
        <taxon>Actinomycetes</taxon>
        <taxon>Streptosporangiales</taxon>
        <taxon>Thermomonosporaceae</taxon>
        <taxon>Actinoallomurus</taxon>
    </lineage>
</organism>
<dbReference type="Gene3D" id="3.50.50.60">
    <property type="entry name" value="FAD/NAD(P)-binding domain"/>
    <property type="match status" value="1"/>
</dbReference>
<comment type="similarity">
    <text evidence="2 7">Belongs to the GMC oxidoreductase family.</text>
</comment>
<dbReference type="Pfam" id="PF05199">
    <property type="entry name" value="GMC_oxred_C"/>
    <property type="match status" value="1"/>
</dbReference>
<reference evidence="11 12" key="1">
    <citation type="submission" date="2024-09" db="EMBL/GenBank/DDBJ databases">
        <authorList>
            <person name="Sun Q."/>
            <person name="Mori K."/>
        </authorList>
    </citation>
    <scope>NUCLEOTIDE SEQUENCE [LARGE SCALE GENOMIC DNA]</scope>
    <source>
        <strain evidence="11 12">TBRC 0563</strain>
    </source>
</reference>
<dbReference type="SUPFAM" id="SSF54373">
    <property type="entry name" value="FAD-linked reductases, C-terminal domain"/>
    <property type="match status" value="1"/>
</dbReference>